<dbReference type="AlphaFoldDB" id="A0A7L3KIJ7"/>
<dbReference type="PANTHER" id="PTHR10857:SF51">
    <property type="entry name" value="COPINE-5"/>
    <property type="match status" value="1"/>
</dbReference>
<dbReference type="PANTHER" id="PTHR10857">
    <property type="entry name" value="COPINE"/>
    <property type="match status" value="1"/>
</dbReference>
<evidence type="ECO:0000313" key="3">
    <source>
        <dbReference type="Proteomes" id="UP000525319"/>
    </source>
</evidence>
<dbReference type="InterPro" id="IPR036465">
    <property type="entry name" value="vWFA_dom_sf"/>
</dbReference>
<feature type="domain" description="Copine C-terminal" evidence="1">
    <location>
        <begin position="1"/>
        <end position="96"/>
    </location>
</feature>
<dbReference type="GO" id="GO:0005544">
    <property type="term" value="F:calcium-dependent phospholipid binding"/>
    <property type="evidence" value="ECO:0007669"/>
    <property type="project" value="InterPro"/>
</dbReference>
<gene>
    <name evidence="2" type="primary">Cpne5</name>
    <name evidence="2" type="ORF">DRYBRU_R03753</name>
</gene>
<keyword evidence="3" id="KW-1185">Reference proteome</keyword>
<dbReference type="InterPro" id="IPR045052">
    <property type="entry name" value="Copine"/>
</dbReference>
<name>A0A7L3KIJ7_9PASS</name>
<proteinExistence type="predicted"/>
<dbReference type="Proteomes" id="UP000525319">
    <property type="component" value="Unassembled WGS sequence"/>
</dbReference>
<protein>
    <submittedName>
        <fullName evidence="2">CPNE5 protein</fullName>
    </submittedName>
</protein>
<feature type="non-terminal residue" evidence="2">
    <location>
        <position position="1"/>
    </location>
</feature>
<evidence type="ECO:0000259" key="1">
    <source>
        <dbReference type="Pfam" id="PF07002"/>
    </source>
</evidence>
<dbReference type="GO" id="GO:0071277">
    <property type="term" value="P:cellular response to calcium ion"/>
    <property type="evidence" value="ECO:0007669"/>
    <property type="project" value="TreeGrafter"/>
</dbReference>
<feature type="non-terminal residue" evidence="2">
    <location>
        <position position="113"/>
    </location>
</feature>
<evidence type="ECO:0000313" key="2">
    <source>
        <dbReference type="EMBL" id="NXU41332.1"/>
    </source>
</evidence>
<comment type="caution">
    <text evidence="2">The sequence shown here is derived from an EMBL/GenBank/DDBJ whole genome shotgun (WGS) entry which is preliminary data.</text>
</comment>
<sequence length="113" mass="11770">NGDASNPACRGIAGVLEAYQRSLRRVQLYGPTNFAPVVNHVARSAATVLDGSQYFVLLIITDGVISDMAQTKEAIVNAAKLPMSIIIVGVGQAEFDGKVWGLGGARGRLGISG</sequence>
<dbReference type="EMBL" id="VZTZ01030501">
    <property type="protein sequence ID" value="NXU41332.1"/>
    <property type="molecule type" value="Genomic_DNA"/>
</dbReference>
<dbReference type="Pfam" id="PF07002">
    <property type="entry name" value="Copine"/>
    <property type="match status" value="1"/>
</dbReference>
<dbReference type="InterPro" id="IPR010734">
    <property type="entry name" value="Copine_C"/>
</dbReference>
<dbReference type="GO" id="GO:0005886">
    <property type="term" value="C:plasma membrane"/>
    <property type="evidence" value="ECO:0007669"/>
    <property type="project" value="TreeGrafter"/>
</dbReference>
<dbReference type="OrthoDB" id="5855668at2759"/>
<accession>A0A7L3KIJ7</accession>
<dbReference type="SUPFAM" id="SSF53300">
    <property type="entry name" value="vWA-like"/>
    <property type="match status" value="1"/>
</dbReference>
<organism evidence="2 3">
    <name type="scientific">Drymodes brunneopygia</name>
    <dbReference type="NCBI Taxonomy" id="626378"/>
    <lineage>
        <taxon>Eukaryota</taxon>
        <taxon>Metazoa</taxon>
        <taxon>Chordata</taxon>
        <taxon>Craniata</taxon>
        <taxon>Vertebrata</taxon>
        <taxon>Euteleostomi</taxon>
        <taxon>Archelosauria</taxon>
        <taxon>Archosauria</taxon>
        <taxon>Dinosauria</taxon>
        <taxon>Saurischia</taxon>
        <taxon>Theropoda</taxon>
        <taxon>Coelurosauria</taxon>
        <taxon>Aves</taxon>
        <taxon>Neognathae</taxon>
        <taxon>Neoaves</taxon>
        <taxon>Telluraves</taxon>
        <taxon>Australaves</taxon>
        <taxon>Passeriformes</taxon>
        <taxon>Petroicidae</taxon>
        <taxon>Drymodes</taxon>
    </lineage>
</organism>
<reference evidence="2 3" key="1">
    <citation type="submission" date="2019-09" db="EMBL/GenBank/DDBJ databases">
        <title>Bird 10,000 Genomes (B10K) Project - Family phase.</title>
        <authorList>
            <person name="Zhang G."/>
        </authorList>
    </citation>
    <scope>NUCLEOTIDE SEQUENCE [LARGE SCALE GENOMIC DNA]</scope>
    <source>
        <strain evidence="2">B10K-DU-030-03</strain>
    </source>
</reference>